<feature type="signal peptide" evidence="1">
    <location>
        <begin position="1"/>
        <end position="25"/>
    </location>
</feature>
<dbReference type="EMBL" id="JAKGAS010000008">
    <property type="protein sequence ID" value="MCF2949408.1"/>
    <property type="molecule type" value="Genomic_DNA"/>
</dbReference>
<protein>
    <submittedName>
        <fullName evidence="2">DUF2141 domain-containing protein</fullName>
    </submittedName>
</protein>
<name>A0ABS9D900_9ALTE</name>
<gene>
    <name evidence="2" type="ORF">L0668_14910</name>
</gene>
<reference evidence="2 3" key="1">
    <citation type="submission" date="2022-01" db="EMBL/GenBank/DDBJ databases">
        <title>Paraglaciecola sp. G1-23.</title>
        <authorList>
            <person name="Jin M.S."/>
            <person name="Han D.M."/>
            <person name="Kim H.M."/>
            <person name="Jeon C.O."/>
        </authorList>
    </citation>
    <scope>NUCLEOTIDE SEQUENCE [LARGE SCALE GENOMIC DNA]</scope>
    <source>
        <strain evidence="2 3">G1-23</strain>
    </source>
</reference>
<dbReference type="RefSeq" id="WP_235313509.1">
    <property type="nucleotide sequence ID" value="NZ_JAKGAS010000008.1"/>
</dbReference>
<feature type="chain" id="PRO_5045051133" evidence="1">
    <location>
        <begin position="26"/>
        <end position="146"/>
    </location>
</feature>
<dbReference type="InterPro" id="IPR018673">
    <property type="entry name" value="DUF2141"/>
</dbReference>
<dbReference type="Pfam" id="PF09912">
    <property type="entry name" value="DUF2141"/>
    <property type="match status" value="1"/>
</dbReference>
<evidence type="ECO:0000313" key="2">
    <source>
        <dbReference type="EMBL" id="MCF2949408.1"/>
    </source>
</evidence>
<proteinExistence type="predicted"/>
<comment type="caution">
    <text evidence="2">The sequence shown here is derived from an EMBL/GenBank/DDBJ whole genome shotgun (WGS) entry which is preliminary data.</text>
</comment>
<evidence type="ECO:0000313" key="3">
    <source>
        <dbReference type="Proteomes" id="UP001521137"/>
    </source>
</evidence>
<organism evidence="2 3">
    <name type="scientific">Paraglaciecola algarum</name>
    <dbReference type="NCBI Taxonomy" id="3050085"/>
    <lineage>
        <taxon>Bacteria</taxon>
        <taxon>Pseudomonadati</taxon>
        <taxon>Pseudomonadota</taxon>
        <taxon>Gammaproteobacteria</taxon>
        <taxon>Alteromonadales</taxon>
        <taxon>Alteromonadaceae</taxon>
        <taxon>Paraglaciecola</taxon>
    </lineage>
</organism>
<evidence type="ECO:0000256" key="1">
    <source>
        <dbReference type="SAM" id="SignalP"/>
    </source>
</evidence>
<accession>A0ABS9D900</accession>
<dbReference type="Proteomes" id="UP001521137">
    <property type="component" value="Unassembled WGS sequence"/>
</dbReference>
<keyword evidence="1" id="KW-0732">Signal</keyword>
<sequence>MKKRTFNLVALAMVMGNLHSFASEAKDIEFQIQGINSNKGKLYVQLFKGQEGYKNGQAVNASIVNAQKGEAKIMFSVIEAGEYAIRFFHDENDNGKLETNMFGMPTEGYGYSNSAKPNFGPATYQQIKFNVPTGAQKVVNKTQVIY</sequence>
<keyword evidence="3" id="KW-1185">Reference proteome</keyword>